<dbReference type="InterPro" id="IPR035906">
    <property type="entry name" value="MetI-like_sf"/>
</dbReference>
<evidence type="ECO:0000256" key="7">
    <source>
        <dbReference type="ARBA" id="ARBA00023136"/>
    </source>
</evidence>
<dbReference type="InterPro" id="IPR000515">
    <property type="entry name" value="MetI-like"/>
</dbReference>
<feature type="domain" description="ABC transmembrane type-1" evidence="9">
    <location>
        <begin position="79"/>
        <end position="267"/>
    </location>
</feature>
<keyword evidence="7 8" id="KW-0472">Membrane</keyword>
<organism evidence="10 11">
    <name type="scientific">Halorientalis brevis</name>
    <dbReference type="NCBI Taxonomy" id="1126241"/>
    <lineage>
        <taxon>Archaea</taxon>
        <taxon>Methanobacteriati</taxon>
        <taxon>Methanobacteriota</taxon>
        <taxon>Stenosarchaea group</taxon>
        <taxon>Halobacteria</taxon>
        <taxon>Halobacteriales</taxon>
        <taxon>Haloarculaceae</taxon>
        <taxon>Halorientalis</taxon>
    </lineage>
</organism>
<dbReference type="RefSeq" id="WP_247382220.1">
    <property type="nucleotide sequence ID" value="NZ_JALLGV010000015.1"/>
</dbReference>
<feature type="transmembrane region" description="Helical" evidence="8">
    <location>
        <begin position="83"/>
        <end position="102"/>
    </location>
</feature>
<comment type="subcellular location">
    <subcellularLocation>
        <location evidence="1 8">Cell membrane</location>
        <topology evidence="1 8">Multi-pass membrane protein</topology>
    </subcellularLocation>
</comment>
<keyword evidence="4" id="KW-1003">Cell membrane</keyword>
<dbReference type="SUPFAM" id="SSF161098">
    <property type="entry name" value="MetI-like"/>
    <property type="match status" value="1"/>
</dbReference>
<dbReference type="PANTHER" id="PTHR43848">
    <property type="entry name" value="PUTRESCINE TRANSPORT SYSTEM PERMEASE PROTEIN POTI"/>
    <property type="match status" value="1"/>
</dbReference>
<dbReference type="Gene3D" id="1.10.3720.10">
    <property type="entry name" value="MetI-like"/>
    <property type="match status" value="1"/>
</dbReference>
<evidence type="ECO:0000256" key="2">
    <source>
        <dbReference type="ARBA" id="ARBA00007069"/>
    </source>
</evidence>
<dbReference type="InterPro" id="IPR051789">
    <property type="entry name" value="Bact_Polyamine_Transport"/>
</dbReference>
<protein>
    <submittedName>
        <fullName evidence="10">ABC transporter permease</fullName>
    </submittedName>
</protein>
<dbReference type="Pfam" id="PF00528">
    <property type="entry name" value="BPD_transp_1"/>
    <property type="match status" value="1"/>
</dbReference>
<comment type="caution">
    <text evidence="10">The sequence shown here is derived from an EMBL/GenBank/DDBJ whole genome shotgun (WGS) entry which is preliminary data.</text>
</comment>
<evidence type="ECO:0000256" key="6">
    <source>
        <dbReference type="ARBA" id="ARBA00022989"/>
    </source>
</evidence>
<evidence type="ECO:0000256" key="8">
    <source>
        <dbReference type="RuleBase" id="RU363032"/>
    </source>
</evidence>
<dbReference type="Proteomes" id="UP001597119">
    <property type="component" value="Unassembled WGS sequence"/>
</dbReference>
<dbReference type="PANTHER" id="PTHR43848:SF2">
    <property type="entry name" value="PUTRESCINE TRANSPORT SYSTEM PERMEASE PROTEIN POTI"/>
    <property type="match status" value="1"/>
</dbReference>
<keyword evidence="6 8" id="KW-1133">Transmembrane helix</keyword>
<sequence length="278" mass="30341">MATRQTQRDRSVLASFLGRFDKKRILTAYFALAVLYVYAPIISVMLFSFNTGGVTAPFDGFTLQAYTELFANQKMVDAIVRSLQLALVVTVITTVLGTATALAYRYDFWGQRGLLYLITLGIITPGITYGIGALLLLTEVLSFSRGLWLAVPVHVVWTLPFAVIVLLAGFPPNLRENERAAHVMGANKLTTFRKIVLPQILPTVLGAAVFAFTLSYNEAERGLLLVGQETTMPIQVFTVASADRPTADLFALGSVTTIFSTVLLVVAGWIVIRSATKN</sequence>
<keyword evidence="3 8" id="KW-0813">Transport</keyword>
<evidence type="ECO:0000259" key="9">
    <source>
        <dbReference type="PROSITE" id="PS50928"/>
    </source>
</evidence>
<feature type="transmembrane region" description="Helical" evidence="8">
    <location>
        <begin position="114"/>
        <end position="137"/>
    </location>
</feature>
<evidence type="ECO:0000256" key="5">
    <source>
        <dbReference type="ARBA" id="ARBA00022692"/>
    </source>
</evidence>
<keyword evidence="11" id="KW-1185">Reference proteome</keyword>
<name>A0ABD6CDF4_9EURY</name>
<evidence type="ECO:0000256" key="1">
    <source>
        <dbReference type="ARBA" id="ARBA00004651"/>
    </source>
</evidence>
<proteinExistence type="inferred from homology"/>
<dbReference type="EMBL" id="JBHUDJ010000010">
    <property type="protein sequence ID" value="MFD1588268.1"/>
    <property type="molecule type" value="Genomic_DNA"/>
</dbReference>
<evidence type="ECO:0000313" key="11">
    <source>
        <dbReference type="Proteomes" id="UP001597119"/>
    </source>
</evidence>
<evidence type="ECO:0000313" key="10">
    <source>
        <dbReference type="EMBL" id="MFD1588268.1"/>
    </source>
</evidence>
<gene>
    <name evidence="10" type="ORF">ACFR9U_14900</name>
</gene>
<dbReference type="PROSITE" id="PS50928">
    <property type="entry name" value="ABC_TM1"/>
    <property type="match status" value="1"/>
</dbReference>
<feature type="transmembrane region" description="Helical" evidence="8">
    <location>
        <begin position="249"/>
        <end position="272"/>
    </location>
</feature>
<feature type="transmembrane region" description="Helical" evidence="8">
    <location>
        <begin position="195"/>
        <end position="216"/>
    </location>
</feature>
<feature type="transmembrane region" description="Helical" evidence="8">
    <location>
        <begin position="26"/>
        <end position="49"/>
    </location>
</feature>
<dbReference type="CDD" id="cd06261">
    <property type="entry name" value="TM_PBP2"/>
    <property type="match status" value="1"/>
</dbReference>
<evidence type="ECO:0000256" key="3">
    <source>
        <dbReference type="ARBA" id="ARBA00022448"/>
    </source>
</evidence>
<feature type="transmembrane region" description="Helical" evidence="8">
    <location>
        <begin position="149"/>
        <end position="174"/>
    </location>
</feature>
<keyword evidence="5 8" id="KW-0812">Transmembrane</keyword>
<accession>A0ABD6CDF4</accession>
<reference evidence="10 11" key="1">
    <citation type="journal article" date="2019" name="Int. J. Syst. Evol. Microbiol.">
        <title>The Global Catalogue of Microorganisms (GCM) 10K type strain sequencing project: providing services to taxonomists for standard genome sequencing and annotation.</title>
        <authorList>
            <consortium name="The Broad Institute Genomics Platform"/>
            <consortium name="The Broad Institute Genome Sequencing Center for Infectious Disease"/>
            <person name="Wu L."/>
            <person name="Ma J."/>
        </authorList>
    </citation>
    <scope>NUCLEOTIDE SEQUENCE [LARGE SCALE GENOMIC DNA]</scope>
    <source>
        <strain evidence="10 11">CGMCC 1.12125</strain>
    </source>
</reference>
<comment type="similarity">
    <text evidence="2">Belongs to the binding-protein-dependent transport system permease family. CysTW subfamily.</text>
</comment>
<dbReference type="GO" id="GO:0005886">
    <property type="term" value="C:plasma membrane"/>
    <property type="evidence" value="ECO:0007669"/>
    <property type="project" value="UniProtKB-SubCell"/>
</dbReference>
<dbReference type="AlphaFoldDB" id="A0ABD6CDF4"/>
<evidence type="ECO:0000256" key="4">
    <source>
        <dbReference type="ARBA" id="ARBA00022475"/>
    </source>
</evidence>